<keyword evidence="7 10" id="KW-0520">NAD</keyword>
<sequence>MARFLVTGGAGYVGSHVVLALQERGDEVVVLDDLRQGHRAAVPPGVELVVADLADRRRVDEVFAGWSFEGVLHFAALSLVGESMREPMRYLAENLSNTATLADAAVRSGCRRFVLSSTAALFGHPEKMPIDEAARIIPGSAYGESKFMAETALDWADRVHGLRSAALRYFNAAGADPKGRLGEDHTPETHLIPLAIDAALGRRDPLMVFGDDYPTPDGTCIRDYVHVTDLADAHLRVMDRLKDGPSVRYNVGNGLGHSVKQVIESVERIGGRRVPHSIGPRRPGDPAILVASNEKLRRETGWQPYHAGLDEIVRTAWAWREAHPRGYDDRAVPEGAARAA</sequence>
<evidence type="ECO:0000259" key="11">
    <source>
        <dbReference type="Pfam" id="PF01370"/>
    </source>
</evidence>
<protein>
    <recommendedName>
        <fullName evidence="6 10">UDP-glucose 4-epimerase</fullName>
        <ecNumber evidence="5 10">5.1.3.2</ecNumber>
    </recommendedName>
</protein>
<comment type="catalytic activity">
    <reaction evidence="1 10">
        <text>UDP-alpha-D-glucose = UDP-alpha-D-galactose</text>
        <dbReference type="Rhea" id="RHEA:22168"/>
        <dbReference type="ChEBI" id="CHEBI:58885"/>
        <dbReference type="ChEBI" id="CHEBI:66914"/>
        <dbReference type="EC" id="5.1.3.2"/>
    </reaction>
</comment>
<dbReference type="Gene3D" id="3.90.25.10">
    <property type="entry name" value="UDP-galactose 4-epimerase, domain 1"/>
    <property type="match status" value="1"/>
</dbReference>
<evidence type="ECO:0000256" key="9">
    <source>
        <dbReference type="ARBA" id="ARBA00023277"/>
    </source>
</evidence>
<gene>
    <name evidence="12" type="primary">galE</name>
    <name evidence="12" type="ORF">ACFOD4_07475</name>
</gene>
<evidence type="ECO:0000313" key="13">
    <source>
        <dbReference type="Proteomes" id="UP001595593"/>
    </source>
</evidence>
<comment type="caution">
    <text evidence="12">The sequence shown here is derived from an EMBL/GenBank/DDBJ whole genome shotgun (WGS) entry which is preliminary data.</text>
</comment>
<organism evidence="12 13">
    <name type="scientific">Teichococcus globiformis</name>
    <dbReference type="NCBI Taxonomy" id="2307229"/>
    <lineage>
        <taxon>Bacteria</taxon>
        <taxon>Pseudomonadati</taxon>
        <taxon>Pseudomonadota</taxon>
        <taxon>Alphaproteobacteria</taxon>
        <taxon>Acetobacterales</taxon>
        <taxon>Roseomonadaceae</taxon>
        <taxon>Roseomonas</taxon>
    </lineage>
</organism>
<dbReference type="NCBIfam" id="TIGR01179">
    <property type="entry name" value="galE"/>
    <property type="match status" value="1"/>
</dbReference>
<evidence type="ECO:0000256" key="1">
    <source>
        <dbReference type="ARBA" id="ARBA00000083"/>
    </source>
</evidence>
<dbReference type="PANTHER" id="PTHR43725:SF53">
    <property type="entry name" value="UDP-ARABINOSE 4-EPIMERASE 1"/>
    <property type="match status" value="1"/>
</dbReference>
<dbReference type="Gene3D" id="3.40.50.720">
    <property type="entry name" value="NAD(P)-binding Rossmann-like Domain"/>
    <property type="match status" value="1"/>
</dbReference>
<keyword evidence="13" id="KW-1185">Reference proteome</keyword>
<dbReference type="CDD" id="cd05247">
    <property type="entry name" value="UDP_G4E_1_SDR_e"/>
    <property type="match status" value="1"/>
</dbReference>
<comment type="similarity">
    <text evidence="4 10">Belongs to the NAD(P)-dependent epimerase/dehydratase family.</text>
</comment>
<evidence type="ECO:0000313" key="12">
    <source>
        <dbReference type="EMBL" id="MFC3124895.1"/>
    </source>
</evidence>
<comment type="cofactor">
    <cofactor evidence="2 10">
        <name>NAD(+)</name>
        <dbReference type="ChEBI" id="CHEBI:57540"/>
    </cofactor>
</comment>
<dbReference type="Proteomes" id="UP001595593">
    <property type="component" value="Unassembled WGS sequence"/>
</dbReference>
<dbReference type="InterPro" id="IPR036291">
    <property type="entry name" value="NAD(P)-bd_dom_sf"/>
</dbReference>
<keyword evidence="8 10" id="KW-0413">Isomerase</keyword>
<evidence type="ECO:0000256" key="7">
    <source>
        <dbReference type="ARBA" id="ARBA00023027"/>
    </source>
</evidence>
<dbReference type="InterPro" id="IPR001509">
    <property type="entry name" value="Epimerase_deHydtase"/>
</dbReference>
<dbReference type="RefSeq" id="WP_379595320.1">
    <property type="nucleotide sequence ID" value="NZ_JBHRTN010000008.1"/>
</dbReference>
<dbReference type="SUPFAM" id="SSF51735">
    <property type="entry name" value="NAD(P)-binding Rossmann-fold domains"/>
    <property type="match status" value="1"/>
</dbReference>
<evidence type="ECO:0000256" key="5">
    <source>
        <dbReference type="ARBA" id="ARBA00013189"/>
    </source>
</evidence>
<dbReference type="GO" id="GO:0003978">
    <property type="term" value="F:UDP-glucose 4-epimerase activity"/>
    <property type="evidence" value="ECO:0007669"/>
    <property type="project" value="UniProtKB-EC"/>
</dbReference>
<feature type="domain" description="NAD-dependent epimerase/dehydratase" evidence="11">
    <location>
        <begin position="5"/>
        <end position="252"/>
    </location>
</feature>
<dbReference type="InterPro" id="IPR005886">
    <property type="entry name" value="UDP_G4E"/>
</dbReference>
<proteinExistence type="inferred from homology"/>
<comment type="pathway">
    <text evidence="3 10">Carbohydrate metabolism; galactose metabolism.</text>
</comment>
<evidence type="ECO:0000256" key="3">
    <source>
        <dbReference type="ARBA" id="ARBA00004947"/>
    </source>
</evidence>
<name>A0ABV7G0F3_9PROT</name>
<evidence type="ECO:0000256" key="10">
    <source>
        <dbReference type="RuleBase" id="RU366046"/>
    </source>
</evidence>
<dbReference type="EC" id="5.1.3.2" evidence="5 10"/>
<accession>A0ABV7G0F3</accession>
<evidence type="ECO:0000256" key="4">
    <source>
        <dbReference type="ARBA" id="ARBA00007637"/>
    </source>
</evidence>
<dbReference type="PANTHER" id="PTHR43725">
    <property type="entry name" value="UDP-GLUCOSE 4-EPIMERASE"/>
    <property type="match status" value="1"/>
</dbReference>
<evidence type="ECO:0000256" key="2">
    <source>
        <dbReference type="ARBA" id="ARBA00001911"/>
    </source>
</evidence>
<comment type="subunit">
    <text evidence="10">Homodimer.</text>
</comment>
<evidence type="ECO:0000256" key="6">
    <source>
        <dbReference type="ARBA" id="ARBA00018569"/>
    </source>
</evidence>
<dbReference type="EMBL" id="JBHRTN010000008">
    <property type="protein sequence ID" value="MFC3124895.1"/>
    <property type="molecule type" value="Genomic_DNA"/>
</dbReference>
<dbReference type="Pfam" id="PF01370">
    <property type="entry name" value="Epimerase"/>
    <property type="match status" value="1"/>
</dbReference>
<reference evidence="13" key="1">
    <citation type="journal article" date="2019" name="Int. J. Syst. Evol. Microbiol.">
        <title>The Global Catalogue of Microorganisms (GCM) 10K type strain sequencing project: providing services to taxonomists for standard genome sequencing and annotation.</title>
        <authorList>
            <consortium name="The Broad Institute Genomics Platform"/>
            <consortium name="The Broad Institute Genome Sequencing Center for Infectious Disease"/>
            <person name="Wu L."/>
            <person name="Ma J."/>
        </authorList>
    </citation>
    <scope>NUCLEOTIDE SEQUENCE [LARGE SCALE GENOMIC DNA]</scope>
    <source>
        <strain evidence="13">KCTC 52094</strain>
    </source>
</reference>
<evidence type="ECO:0000256" key="8">
    <source>
        <dbReference type="ARBA" id="ARBA00023235"/>
    </source>
</evidence>
<keyword evidence="9 10" id="KW-0119">Carbohydrate metabolism</keyword>